<comment type="caution">
    <text evidence="3">The sequence shown here is derived from an EMBL/GenBank/DDBJ whole genome shotgun (WGS) entry which is preliminary data.</text>
</comment>
<sequence length="292" mass="29903">MSDAAGSDAAGSGEAGSDGGVTDRSGESAAGESAASSTVPSTGDAVIDAVSAGGVVDAGSSEVATAPDGSTISGLDILAARVLALAEGGRRVLVGITGSPGAGKTTLATLLCARIDEMAGPGTAVGVPMDGFHLANATLERLGRRDRKGAVDTFDGWGFLSLVQRLRLDTDHTVYAPGFDRAQGEPIAGSIAVPAATRIVVVEGNYLLYPQEPWSRLQSLLDEVWFATTPDLERLSRLVDRHVRQGKSLADARSWATDVDGANAALIEAMSERADLVVSGVDHRIVGRAPRA</sequence>
<reference evidence="3" key="2">
    <citation type="submission" date="2020-09" db="EMBL/GenBank/DDBJ databases">
        <authorList>
            <person name="Sun Q."/>
            <person name="Zhou Y."/>
        </authorList>
    </citation>
    <scope>NUCLEOTIDE SEQUENCE</scope>
    <source>
        <strain evidence="3">CGMCC 1.12827</strain>
    </source>
</reference>
<name>A0A916TH44_9ACTN</name>
<reference evidence="3" key="1">
    <citation type="journal article" date="2014" name="Int. J. Syst. Evol. Microbiol.">
        <title>Complete genome sequence of Corynebacterium casei LMG S-19264T (=DSM 44701T), isolated from a smear-ripened cheese.</title>
        <authorList>
            <consortium name="US DOE Joint Genome Institute (JGI-PGF)"/>
            <person name="Walter F."/>
            <person name="Albersmeier A."/>
            <person name="Kalinowski J."/>
            <person name="Ruckert C."/>
        </authorList>
    </citation>
    <scope>NUCLEOTIDE SEQUENCE</scope>
    <source>
        <strain evidence="3">CGMCC 1.12827</strain>
    </source>
</reference>
<gene>
    <name evidence="3" type="ORF">GCM10011489_33780</name>
</gene>
<organism evidence="3 4">
    <name type="scientific">Gordonia jinhuaensis</name>
    <dbReference type="NCBI Taxonomy" id="1517702"/>
    <lineage>
        <taxon>Bacteria</taxon>
        <taxon>Bacillati</taxon>
        <taxon>Actinomycetota</taxon>
        <taxon>Actinomycetes</taxon>
        <taxon>Mycobacteriales</taxon>
        <taxon>Gordoniaceae</taxon>
        <taxon>Gordonia</taxon>
    </lineage>
</organism>
<dbReference type="Gene3D" id="3.40.50.300">
    <property type="entry name" value="P-loop containing nucleotide triphosphate hydrolases"/>
    <property type="match status" value="2"/>
</dbReference>
<evidence type="ECO:0000313" key="4">
    <source>
        <dbReference type="Proteomes" id="UP000621454"/>
    </source>
</evidence>
<feature type="region of interest" description="Disordered" evidence="1">
    <location>
        <begin position="1"/>
        <end position="42"/>
    </location>
</feature>
<dbReference type="GO" id="GO:0016301">
    <property type="term" value="F:kinase activity"/>
    <property type="evidence" value="ECO:0007669"/>
    <property type="project" value="InterPro"/>
</dbReference>
<dbReference type="InterPro" id="IPR027417">
    <property type="entry name" value="P-loop_NTPase"/>
</dbReference>
<dbReference type="EMBL" id="BMGC01000035">
    <property type="protein sequence ID" value="GGB43506.1"/>
    <property type="molecule type" value="Genomic_DNA"/>
</dbReference>
<evidence type="ECO:0000313" key="3">
    <source>
        <dbReference type="EMBL" id="GGB43506.1"/>
    </source>
</evidence>
<accession>A0A916TH44</accession>
<dbReference type="InterPro" id="IPR006083">
    <property type="entry name" value="PRK/URK"/>
</dbReference>
<proteinExistence type="predicted"/>
<dbReference type="SUPFAM" id="SSF52540">
    <property type="entry name" value="P-loop containing nucleoside triphosphate hydrolases"/>
    <property type="match status" value="1"/>
</dbReference>
<feature type="compositionally biased region" description="Low complexity" evidence="1">
    <location>
        <begin position="1"/>
        <end position="12"/>
    </location>
</feature>
<dbReference type="AlphaFoldDB" id="A0A916TH44"/>
<dbReference type="PANTHER" id="PTHR10285">
    <property type="entry name" value="URIDINE KINASE"/>
    <property type="match status" value="1"/>
</dbReference>
<protein>
    <recommendedName>
        <fullName evidence="2">Phosphoribulokinase/uridine kinase domain-containing protein</fullName>
    </recommendedName>
</protein>
<dbReference type="Pfam" id="PF00485">
    <property type="entry name" value="PRK"/>
    <property type="match status" value="1"/>
</dbReference>
<dbReference type="Proteomes" id="UP000621454">
    <property type="component" value="Unassembled WGS sequence"/>
</dbReference>
<dbReference type="GO" id="GO:0005524">
    <property type="term" value="F:ATP binding"/>
    <property type="evidence" value="ECO:0007669"/>
    <property type="project" value="InterPro"/>
</dbReference>
<feature type="compositionally biased region" description="Low complexity" evidence="1">
    <location>
        <begin position="27"/>
        <end position="37"/>
    </location>
</feature>
<dbReference type="NCBIfam" id="NF006743">
    <property type="entry name" value="PRK09270.1-2"/>
    <property type="match status" value="1"/>
</dbReference>
<feature type="domain" description="Phosphoribulokinase/uridine kinase" evidence="2">
    <location>
        <begin position="94"/>
        <end position="282"/>
    </location>
</feature>
<evidence type="ECO:0000256" key="1">
    <source>
        <dbReference type="SAM" id="MobiDB-lite"/>
    </source>
</evidence>
<evidence type="ECO:0000259" key="2">
    <source>
        <dbReference type="Pfam" id="PF00485"/>
    </source>
</evidence>
<keyword evidence="4" id="KW-1185">Reference proteome</keyword>